<organism evidence="2 3">
    <name type="scientific">Faecalicatena contorta</name>
    <dbReference type="NCBI Taxonomy" id="39482"/>
    <lineage>
        <taxon>Bacteria</taxon>
        <taxon>Bacillati</taxon>
        <taxon>Bacillota</taxon>
        <taxon>Clostridia</taxon>
        <taxon>Lachnospirales</taxon>
        <taxon>Lachnospiraceae</taxon>
        <taxon>Faecalicatena</taxon>
    </lineage>
</organism>
<evidence type="ECO:0000313" key="2">
    <source>
        <dbReference type="EMBL" id="CUO46731.1"/>
    </source>
</evidence>
<dbReference type="PANTHER" id="PTHR36503">
    <property type="entry name" value="BLR2520 PROTEIN"/>
    <property type="match status" value="1"/>
</dbReference>
<evidence type="ECO:0000259" key="1">
    <source>
        <dbReference type="PROSITE" id="PS51819"/>
    </source>
</evidence>
<dbReference type="InterPro" id="IPR037523">
    <property type="entry name" value="VOC_core"/>
</dbReference>
<feature type="domain" description="VOC" evidence="1">
    <location>
        <begin position="9"/>
        <end position="136"/>
    </location>
</feature>
<name>A0A174FAH0_9FIRM</name>
<sequence length="150" mass="16993">MSKLEMLTKLNDICLFVKDFQGALKFYTEKFGFKVKRLQPDPEHANYAEFEFHGTAVTLWDKKGLCEVVDHTYIDGEGHHFMMAVKVPALQDVDDIAEELIGNGVNCIKEPTTYGFGSRAAYFQDFEGNVWEVFAWEEGNGPGLLDEATE</sequence>
<dbReference type="SUPFAM" id="SSF54593">
    <property type="entry name" value="Glyoxalase/Bleomycin resistance protein/Dihydroxybiphenyl dioxygenase"/>
    <property type="match status" value="1"/>
</dbReference>
<dbReference type="EMBL" id="CYZU01000019">
    <property type="protein sequence ID" value="CUO46731.1"/>
    <property type="molecule type" value="Genomic_DNA"/>
</dbReference>
<dbReference type="RefSeq" id="WP_050642063.1">
    <property type="nucleotide sequence ID" value="NZ_CABKUE010000009.1"/>
</dbReference>
<dbReference type="InterPro" id="IPR004360">
    <property type="entry name" value="Glyas_Fos-R_dOase_dom"/>
</dbReference>
<keyword evidence="2" id="KW-0456">Lyase</keyword>
<dbReference type="PROSITE" id="PS51819">
    <property type="entry name" value="VOC"/>
    <property type="match status" value="1"/>
</dbReference>
<dbReference type="Gene3D" id="3.10.180.10">
    <property type="entry name" value="2,3-Dihydroxybiphenyl 1,2-Dioxygenase, domain 1"/>
    <property type="match status" value="1"/>
</dbReference>
<dbReference type="PANTHER" id="PTHR36503:SF1">
    <property type="entry name" value="BLR2520 PROTEIN"/>
    <property type="match status" value="1"/>
</dbReference>
<dbReference type="GO" id="GO:0016829">
    <property type="term" value="F:lyase activity"/>
    <property type="evidence" value="ECO:0007669"/>
    <property type="project" value="UniProtKB-KW"/>
</dbReference>
<dbReference type="InterPro" id="IPR029068">
    <property type="entry name" value="Glyas_Bleomycin-R_OHBP_Dase"/>
</dbReference>
<dbReference type="AlphaFoldDB" id="A0A174FAH0"/>
<evidence type="ECO:0000313" key="3">
    <source>
        <dbReference type="Proteomes" id="UP000095544"/>
    </source>
</evidence>
<dbReference type="OrthoDB" id="69650at2"/>
<dbReference type="STRING" id="39482.ERS852491_02302"/>
<reference evidence="2 3" key="1">
    <citation type="submission" date="2015-09" db="EMBL/GenBank/DDBJ databases">
        <authorList>
            <consortium name="Pathogen Informatics"/>
        </authorList>
    </citation>
    <scope>NUCLEOTIDE SEQUENCE [LARGE SCALE GENOMIC DNA]</scope>
    <source>
        <strain evidence="2 3">2789STDY5834876</strain>
    </source>
</reference>
<gene>
    <name evidence="2" type="ORF">ERS852491_02302</name>
</gene>
<accession>A0A174FAH0</accession>
<proteinExistence type="predicted"/>
<dbReference type="Pfam" id="PF00903">
    <property type="entry name" value="Glyoxalase"/>
    <property type="match status" value="1"/>
</dbReference>
<dbReference type="Proteomes" id="UP000095544">
    <property type="component" value="Unassembled WGS sequence"/>
</dbReference>
<protein>
    <submittedName>
        <fullName evidence="2">Predicted lactoylglutathione lyase</fullName>
    </submittedName>
</protein>